<dbReference type="PROSITE" id="PS50994">
    <property type="entry name" value="INTEGRASE"/>
    <property type="match status" value="1"/>
</dbReference>
<sequence>MKKNKFTESQIIGILRQQETGKSVVDICREHGISQATYYQWKSKYSGLEINQLKRLKELENELAQYKRIVAEQTLQLTVLKDVIGKKAIGPAEKRELVHYAHQNHQLSLRQACKLFRIHLSVFYYQPKLSQDEPIRDQLAQLAELHSRWGFWMMHHHLRNLNHSWNHKRVYRIYTQMGLNLRRKYKKRLPTRVVEPLVQPLAANLTWSMDFMQDGLANGVEFRSLNIIDDYNREALAITLDTSLTSKRVIRELDQLIAWRGAPEKIRVDNGPEFIAQAMSDWAELRKIDLLFIEKGKPYQNGYMERFNRSFREEVLDAYCFTRLKEAQVMAHAWMWIYNNERPHQSLGYKAPVVFLQEQDHTQRPQTFMKDQSIDWKALVLSATN</sequence>
<protein>
    <submittedName>
        <fullName evidence="3">IS3 family transposase</fullName>
    </submittedName>
</protein>
<dbReference type="Pfam" id="PF13276">
    <property type="entry name" value="HTH_21"/>
    <property type="match status" value="1"/>
</dbReference>
<reference evidence="4" key="1">
    <citation type="journal article" date="2019" name="Int. J. Syst. Evol. Microbiol.">
        <title>The Global Catalogue of Microorganisms (GCM) 10K type strain sequencing project: providing services to taxonomists for standard genome sequencing and annotation.</title>
        <authorList>
            <consortium name="The Broad Institute Genomics Platform"/>
            <consortium name="The Broad Institute Genome Sequencing Center for Infectious Disease"/>
            <person name="Wu L."/>
            <person name="Ma J."/>
        </authorList>
    </citation>
    <scope>NUCLEOTIDE SEQUENCE [LARGE SCALE GENOMIC DNA]</scope>
    <source>
        <strain evidence="4">CCUG 55608</strain>
    </source>
</reference>
<evidence type="ECO:0000313" key="3">
    <source>
        <dbReference type="EMBL" id="MFD1140875.1"/>
    </source>
</evidence>
<keyword evidence="1" id="KW-0175">Coiled coil</keyword>
<name>A0ABW3QC83_9BACT</name>
<dbReference type="InterPro" id="IPR001584">
    <property type="entry name" value="Integrase_cat-core"/>
</dbReference>
<accession>A0ABW3QC83</accession>
<evidence type="ECO:0000259" key="2">
    <source>
        <dbReference type="PROSITE" id="PS50994"/>
    </source>
</evidence>
<dbReference type="NCBIfam" id="NF033516">
    <property type="entry name" value="transpos_IS3"/>
    <property type="match status" value="1"/>
</dbReference>
<dbReference type="PANTHER" id="PTHR47515">
    <property type="entry name" value="LOW CALCIUM RESPONSE LOCUS PROTEIN T"/>
    <property type="match status" value="1"/>
</dbReference>
<organism evidence="3 4">
    <name type="scientific">Larkinella insperata</name>
    <dbReference type="NCBI Taxonomy" id="332158"/>
    <lineage>
        <taxon>Bacteria</taxon>
        <taxon>Pseudomonadati</taxon>
        <taxon>Bacteroidota</taxon>
        <taxon>Cytophagia</taxon>
        <taxon>Cytophagales</taxon>
        <taxon>Spirosomataceae</taxon>
        <taxon>Larkinella</taxon>
    </lineage>
</organism>
<evidence type="ECO:0000256" key="1">
    <source>
        <dbReference type="SAM" id="Coils"/>
    </source>
</evidence>
<feature type="coiled-coil region" evidence="1">
    <location>
        <begin position="49"/>
        <end position="76"/>
    </location>
</feature>
<dbReference type="InterPro" id="IPR009057">
    <property type="entry name" value="Homeodomain-like_sf"/>
</dbReference>
<feature type="domain" description="Integrase catalytic" evidence="2">
    <location>
        <begin position="196"/>
        <end position="360"/>
    </location>
</feature>
<proteinExistence type="predicted"/>
<dbReference type="InterPro" id="IPR036397">
    <property type="entry name" value="RNaseH_sf"/>
</dbReference>
<dbReference type="InterPro" id="IPR012337">
    <property type="entry name" value="RNaseH-like_sf"/>
</dbReference>
<dbReference type="InterPro" id="IPR002514">
    <property type="entry name" value="Transposase_8"/>
</dbReference>
<dbReference type="PANTHER" id="PTHR47515:SF2">
    <property type="entry name" value="INTEGRASE CORE DOMAIN PROTEIN"/>
    <property type="match status" value="1"/>
</dbReference>
<keyword evidence="4" id="KW-1185">Reference proteome</keyword>
<dbReference type="SUPFAM" id="SSF53098">
    <property type="entry name" value="Ribonuclease H-like"/>
    <property type="match status" value="1"/>
</dbReference>
<dbReference type="Gene3D" id="3.30.420.10">
    <property type="entry name" value="Ribonuclease H-like superfamily/Ribonuclease H"/>
    <property type="match status" value="1"/>
</dbReference>
<evidence type="ECO:0000313" key="4">
    <source>
        <dbReference type="Proteomes" id="UP001597116"/>
    </source>
</evidence>
<dbReference type="InterPro" id="IPR025948">
    <property type="entry name" value="HTH-like_dom"/>
</dbReference>
<dbReference type="Pfam" id="PF01527">
    <property type="entry name" value="HTH_Tnp_1"/>
    <property type="match status" value="1"/>
</dbReference>
<dbReference type="InterPro" id="IPR048020">
    <property type="entry name" value="Transpos_IS3"/>
</dbReference>
<dbReference type="SUPFAM" id="SSF46689">
    <property type="entry name" value="Homeodomain-like"/>
    <property type="match status" value="1"/>
</dbReference>
<gene>
    <name evidence="3" type="ORF">ACFQ4C_07140</name>
</gene>
<comment type="caution">
    <text evidence="3">The sequence shown here is derived from an EMBL/GenBank/DDBJ whole genome shotgun (WGS) entry which is preliminary data.</text>
</comment>
<dbReference type="Proteomes" id="UP001597116">
    <property type="component" value="Unassembled WGS sequence"/>
</dbReference>
<dbReference type="Pfam" id="PF13683">
    <property type="entry name" value="rve_3"/>
    <property type="match status" value="1"/>
</dbReference>
<dbReference type="EMBL" id="JBHTLP010000003">
    <property type="protein sequence ID" value="MFD1140875.1"/>
    <property type="molecule type" value="Genomic_DNA"/>
</dbReference>
<dbReference type="RefSeq" id="WP_379883986.1">
    <property type="nucleotide sequence ID" value="NZ_JBHTLP010000003.1"/>
</dbReference>